<evidence type="ECO:0000313" key="2">
    <source>
        <dbReference type="EMBL" id="PWZ54795.1"/>
    </source>
</evidence>
<dbReference type="AlphaFoldDB" id="A0A317Y819"/>
<comment type="caution">
    <text evidence="2">The sequence shown here is derived from an EMBL/GenBank/DDBJ whole genome shotgun (WGS) entry which is preliminary data.</text>
</comment>
<reference evidence="2" key="1">
    <citation type="journal article" date="2018" name="Nat. Genet.">
        <title>Extensive intraspecific gene order and gene structural variations between Mo17 and other maize genomes.</title>
        <authorList>
            <person name="Sun S."/>
            <person name="Zhou Y."/>
            <person name="Chen J."/>
            <person name="Shi J."/>
            <person name="Zhao H."/>
            <person name="Zhao H."/>
            <person name="Song W."/>
            <person name="Zhang M."/>
            <person name="Cui Y."/>
            <person name="Dong X."/>
            <person name="Liu H."/>
            <person name="Ma X."/>
            <person name="Jiao Y."/>
            <person name="Wang B."/>
            <person name="Wei X."/>
            <person name="Stein J.C."/>
            <person name="Glaubitz J.C."/>
            <person name="Lu F."/>
            <person name="Yu G."/>
            <person name="Liang C."/>
            <person name="Fengler K."/>
            <person name="Li B."/>
            <person name="Rafalski A."/>
            <person name="Schnable P.S."/>
            <person name="Ware D.H."/>
            <person name="Buckler E.S."/>
            <person name="Lai J."/>
        </authorList>
    </citation>
    <scope>NUCLEOTIDE SEQUENCE [LARGE SCALE GENOMIC DNA]</scope>
    <source>
        <tissue evidence="2">Seedling</tissue>
    </source>
</reference>
<protein>
    <submittedName>
        <fullName evidence="2">Uncharacterized protein</fullName>
    </submittedName>
</protein>
<proteinExistence type="predicted"/>
<sequence>MLQKVTVNCLQADERRGAPEAERPTATGAREDPRIRPRLCTQNQGRAKKSLTRSAVWKERQASLPFQTALRTQLIEENSRLKEQVNPCSLSPTF</sequence>
<accession>A0A317Y986</accession>
<accession>A0A317Y819</accession>
<dbReference type="Proteomes" id="UP000251960">
    <property type="component" value="Chromosome 1"/>
</dbReference>
<gene>
    <name evidence="2" type="ORF">Zm00014a_032005</name>
</gene>
<dbReference type="EMBL" id="NCVQ01000001">
    <property type="protein sequence ID" value="PWZ54795.1"/>
    <property type="molecule type" value="Genomic_DNA"/>
</dbReference>
<name>A0A317Y819_MAIZE</name>
<feature type="region of interest" description="Disordered" evidence="1">
    <location>
        <begin position="1"/>
        <end position="35"/>
    </location>
</feature>
<dbReference type="EMBL" id="NCVQ01000001">
    <property type="protein sequence ID" value="PWZ54796.1"/>
    <property type="molecule type" value="Genomic_DNA"/>
</dbReference>
<organism evidence="2">
    <name type="scientific">Zea mays</name>
    <name type="common">Maize</name>
    <dbReference type="NCBI Taxonomy" id="4577"/>
    <lineage>
        <taxon>Eukaryota</taxon>
        <taxon>Viridiplantae</taxon>
        <taxon>Streptophyta</taxon>
        <taxon>Embryophyta</taxon>
        <taxon>Tracheophyta</taxon>
        <taxon>Spermatophyta</taxon>
        <taxon>Magnoliopsida</taxon>
        <taxon>Liliopsida</taxon>
        <taxon>Poales</taxon>
        <taxon>Poaceae</taxon>
        <taxon>PACMAD clade</taxon>
        <taxon>Panicoideae</taxon>
        <taxon>Andropogonodae</taxon>
        <taxon>Andropogoneae</taxon>
        <taxon>Tripsacinae</taxon>
        <taxon>Zea</taxon>
    </lineage>
</organism>
<evidence type="ECO:0000256" key="1">
    <source>
        <dbReference type="SAM" id="MobiDB-lite"/>
    </source>
</evidence>
<feature type="compositionally biased region" description="Basic and acidic residues" evidence="1">
    <location>
        <begin position="12"/>
        <end position="35"/>
    </location>
</feature>